<feature type="region of interest" description="Disordered" evidence="5">
    <location>
        <begin position="1"/>
        <end position="38"/>
    </location>
</feature>
<keyword evidence="2" id="KW-0645">Protease</keyword>
<evidence type="ECO:0000313" key="9">
    <source>
        <dbReference type="Proteomes" id="UP000265742"/>
    </source>
</evidence>
<protein>
    <submittedName>
        <fullName evidence="8">NlpC/P60 family protein</fullName>
    </submittedName>
</protein>
<gene>
    <name evidence="8" type="ORF">D1781_03590</name>
</gene>
<keyword evidence="3" id="KW-0378">Hydrolase</keyword>
<comment type="caution">
    <text evidence="8">The sequence shown here is derived from an EMBL/GenBank/DDBJ whole genome shotgun (WGS) entry which is preliminary data.</text>
</comment>
<feature type="domain" description="NlpC/P60" evidence="7">
    <location>
        <begin position="146"/>
        <end position="260"/>
    </location>
</feature>
<evidence type="ECO:0000256" key="6">
    <source>
        <dbReference type="SAM" id="Phobius"/>
    </source>
</evidence>
<reference evidence="9" key="1">
    <citation type="submission" date="2018-09" db="EMBL/GenBank/DDBJ databases">
        <authorList>
            <person name="Kim I."/>
        </authorList>
    </citation>
    <scope>NUCLEOTIDE SEQUENCE [LARGE SCALE GENOMIC DNA]</scope>
    <source>
        <strain evidence="9">DD4a</strain>
    </source>
</reference>
<dbReference type="EMBL" id="QXTG01000001">
    <property type="protein sequence ID" value="RIX30518.1"/>
    <property type="molecule type" value="Genomic_DNA"/>
</dbReference>
<organism evidence="8 9">
    <name type="scientific">Amnibacterium setariae</name>
    <dbReference type="NCBI Taxonomy" id="2306585"/>
    <lineage>
        <taxon>Bacteria</taxon>
        <taxon>Bacillati</taxon>
        <taxon>Actinomycetota</taxon>
        <taxon>Actinomycetes</taxon>
        <taxon>Micrococcales</taxon>
        <taxon>Microbacteriaceae</taxon>
        <taxon>Amnibacterium</taxon>
    </lineage>
</organism>
<dbReference type="Proteomes" id="UP000265742">
    <property type="component" value="Unassembled WGS sequence"/>
</dbReference>
<feature type="compositionally biased region" description="Low complexity" evidence="5">
    <location>
        <begin position="22"/>
        <end position="36"/>
    </location>
</feature>
<dbReference type="PANTHER" id="PTHR47053">
    <property type="entry name" value="MUREIN DD-ENDOPEPTIDASE MEPH-RELATED"/>
    <property type="match status" value="1"/>
</dbReference>
<evidence type="ECO:0000256" key="5">
    <source>
        <dbReference type="SAM" id="MobiDB-lite"/>
    </source>
</evidence>
<keyword evidence="6" id="KW-1133">Transmembrane helix</keyword>
<dbReference type="InterPro" id="IPR051202">
    <property type="entry name" value="Peptidase_C40"/>
</dbReference>
<evidence type="ECO:0000256" key="1">
    <source>
        <dbReference type="ARBA" id="ARBA00007074"/>
    </source>
</evidence>
<feature type="compositionally biased region" description="Basic and acidic residues" evidence="5">
    <location>
        <begin position="9"/>
        <end position="19"/>
    </location>
</feature>
<evidence type="ECO:0000313" key="8">
    <source>
        <dbReference type="EMBL" id="RIX30518.1"/>
    </source>
</evidence>
<dbReference type="GO" id="GO:0008234">
    <property type="term" value="F:cysteine-type peptidase activity"/>
    <property type="evidence" value="ECO:0007669"/>
    <property type="project" value="UniProtKB-KW"/>
</dbReference>
<dbReference type="SUPFAM" id="SSF54001">
    <property type="entry name" value="Cysteine proteinases"/>
    <property type="match status" value="1"/>
</dbReference>
<dbReference type="PANTHER" id="PTHR47053:SF1">
    <property type="entry name" value="MUREIN DD-ENDOPEPTIDASE MEPH-RELATED"/>
    <property type="match status" value="1"/>
</dbReference>
<name>A0A3A1U680_9MICO</name>
<proteinExistence type="inferred from homology"/>
<dbReference type="AlphaFoldDB" id="A0A3A1U680"/>
<dbReference type="InterPro" id="IPR038765">
    <property type="entry name" value="Papain-like_cys_pep_sf"/>
</dbReference>
<keyword evidence="9" id="KW-1185">Reference proteome</keyword>
<evidence type="ECO:0000259" key="7">
    <source>
        <dbReference type="PROSITE" id="PS51935"/>
    </source>
</evidence>
<dbReference type="PROSITE" id="PS51935">
    <property type="entry name" value="NLPC_P60"/>
    <property type="match status" value="1"/>
</dbReference>
<comment type="similarity">
    <text evidence="1">Belongs to the peptidase C40 family.</text>
</comment>
<dbReference type="Pfam" id="PF00877">
    <property type="entry name" value="NLPC_P60"/>
    <property type="match status" value="1"/>
</dbReference>
<keyword evidence="6" id="KW-0472">Membrane</keyword>
<evidence type="ECO:0000256" key="3">
    <source>
        <dbReference type="ARBA" id="ARBA00022801"/>
    </source>
</evidence>
<sequence length="260" mass="27782">MRRAASRSPRTDGRPDGRGARRAPAPTTAAPAAAARPMRRSRSRIVLSALVMTFAAGLVATLALPSYATNPNRTSETDLVSGRQLAKQSGDQEFVAGKDVVAAELDRDTFKATSSATLLRRAYATQFASYTGPSAADFLKNPAHPAFSLDAVFSTALQYRGVPYVFGGADPSGFDCSGFIMFVYAQYGVSLPHSVHAQDQIGTHIAPADAQIGDVVVFNDDSHDGFYAGNGMILHAPYPGARVRVQKLWTSDVHFVRFGI</sequence>
<evidence type="ECO:0000256" key="4">
    <source>
        <dbReference type="ARBA" id="ARBA00022807"/>
    </source>
</evidence>
<dbReference type="GO" id="GO:0006508">
    <property type="term" value="P:proteolysis"/>
    <property type="evidence" value="ECO:0007669"/>
    <property type="project" value="UniProtKB-KW"/>
</dbReference>
<accession>A0A3A1U680</accession>
<keyword evidence="6" id="KW-0812">Transmembrane</keyword>
<dbReference type="InterPro" id="IPR000064">
    <property type="entry name" value="NLP_P60_dom"/>
</dbReference>
<keyword evidence="4" id="KW-0788">Thiol protease</keyword>
<dbReference type="Gene3D" id="3.90.1720.10">
    <property type="entry name" value="endopeptidase domain like (from Nostoc punctiforme)"/>
    <property type="match status" value="1"/>
</dbReference>
<feature type="transmembrane region" description="Helical" evidence="6">
    <location>
        <begin position="45"/>
        <end position="68"/>
    </location>
</feature>
<evidence type="ECO:0000256" key="2">
    <source>
        <dbReference type="ARBA" id="ARBA00022670"/>
    </source>
</evidence>